<dbReference type="Gene3D" id="3.30.565.10">
    <property type="entry name" value="Histidine kinase-like ATPase, C-terminal domain"/>
    <property type="match status" value="1"/>
</dbReference>
<dbReference type="PANTHER" id="PTHR34220">
    <property type="entry name" value="SENSOR HISTIDINE KINASE YPDA"/>
    <property type="match status" value="1"/>
</dbReference>
<feature type="region of interest" description="Disordered" evidence="1">
    <location>
        <begin position="18"/>
        <end position="55"/>
    </location>
</feature>
<dbReference type="EMBL" id="VTWU01000005">
    <property type="protein sequence ID" value="KAA9331660.1"/>
    <property type="molecule type" value="Genomic_DNA"/>
</dbReference>
<dbReference type="InterPro" id="IPR010559">
    <property type="entry name" value="Sig_transdc_His_kin_internal"/>
</dbReference>
<dbReference type="AlphaFoldDB" id="A0AA88K0E8"/>
<accession>A0AA88K0E8</accession>
<evidence type="ECO:0000313" key="4">
    <source>
        <dbReference type="EMBL" id="KAA9331660.1"/>
    </source>
</evidence>
<dbReference type="Proteomes" id="UP000326380">
    <property type="component" value="Unassembled WGS sequence"/>
</dbReference>
<organism evidence="4 5">
    <name type="scientific">Hymenobacter busanensis</name>
    <dbReference type="NCBI Taxonomy" id="2607656"/>
    <lineage>
        <taxon>Bacteria</taxon>
        <taxon>Pseudomonadati</taxon>
        <taxon>Bacteroidota</taxon>
        <taxon>Cytophagia</taxon>
        <taxon>Cytophagales</taxon>
        <taxon>Hymenobacteraceae</taxon>
        <taxon>Hymenobacter</taxon>
    </lineage>
</organism>
<evidence type="ECO:0000259" key="3">
    <source>
        <dbReference type="Pfam" id="PF06580"/>
    </source>
</evidence>
<feature type="transmembrane region" description="Helical" evidence="2">
    <location>
        <begin position="235"/>
        <end position="260"/>
    </location>
</feature>
<proteinExistence type="predicted"/>
<comment type="caution">
    <text evidence="4">The sequence shown here is derived from an EMBL/GenBank/DDBJ whole genome shotgun (WGS) entry which is preliminary data.</text>
</comment>
<keyword evidence="5" id="KW-1185">Reference proteome</keyword>
<dbReference type="InterPro" id="IPR050640">
    <property type="entry name" value="Bact_2-comp_sensor_kinase"/>
</dbReference>
<dbReference type="PANTHER" id="PTHR34220:SF7">
    <property type="entry name" value="SENSOR HISTIDINE KINASE YPDA"/>
    <property type="match status" value="1"/>
</dbReference>
<gene>
    <name evidence="4" type="ORF">F0P96_15620</name>
</gene>
<evidence type="ECO:0000256" key="2">
    <source>
        <dbReference type="SAM" id="Phobius"/>
    </source>
</evidence>
<evidence type="ECO:0000313" key="5">
    <source>
        <dbReference type="Proteomes" id="UP000326380"/>
    </source>
</evidence>
<dbReference type="GO" id="GO:0000155">
    <property type="term" value="F:phosphorelay sensor kinase activity"/>
    <property type="evidence" value="ECO:0007669"/>
    <property type="project" value="InterPro"/>
</dbReference>
<dbReference type="GO" id="GO:0016020">
    <property type="term" value="C:membrane"/>
    <property type="evidence" value="ECO:0007669"/>
    <property type="project" value="InterPro"/>
</dbReference>
<evidence type="ECO:0000256" key="1">
    <source>
        <dbReference type="SAM" id="MobiDB-lite"/>
    </source>
</evidence>
<keyword evidence="2" id="KW-1133">Transmembrane helix</keyword>
<reference evidence="4 5" key="1">
    <citation type="submission" date="2019-09" db="EMBL/GenBank/DDBJ databases">
        <title>Genome sequence of Hymenobacter sp. M3.</title>
        <authorList>
            <person name="Srinivasan S."/>
        </authorList>
    </citation>
    <scope>NUCLEOTIDE SEQUENCE [LARGE SCALE GENOMIC DNA]</scope>
    <source>
        <strain evidence="4 5">M3</strain>
    </source>
</reference>
<feature type="transmembrane region" description="Helical" evidence="2">
    <location>
        <begin position="129"/>
        <end position="149"/>
    </location>
</feature>
<protein>
    <recommendedName>
        <fullName evidence="3">Signal transduction histidine kinase internal region domain-containing protein</fullName>
    </recommendedName>
</protein>
<dbReference type="InterPro" id="IPR036890">
    <property type="entry name" value="HATPase_C_sf"/>
</dbReference>
<keyword evidence="2" id="KW-0472">Membrane</keyword>
<dbReference type="Pfam" id="PF06580">
    <property type="entry name" value="His_kinase"/>
    <property type="match status" value="1"/>
</dbReference>
<sequence length="472" mass="52073">MVSEVGLRGRTGSNVEGAFFPCRGIQPTPLPSPKTPKSNPPTPNSRPAALPGPASARCSPAAAGWLTFGRRWLKTASLPAESPYLAYRLQPDFSPARRSSMFVSLPRRFHISLPLRSTRLAATAEAPTAVPWWVHVLWLSVLASTDVLQTVSSMNGKMPPAWPQHLTRLVVNDALASLLFYFNWVVLIPRTLTQSRLGAFALGVLGLLALFIPLRIGSAVLLQPLTQFNEPHSRWMAYTVAGVVTGLMTIFFSSGVKITGDYLLVQRNRRELERQQLLTELSLLKMQVNPHFLFNTLNNIYSLASQKSDRAPEAVLRLAEIMRYMLYESSADTVPLEKELAHLRSFLDLQRLRLPAGATDAIVFESQGLPAAADFPIAPMLLLPLVENAFKHGDLSARPVVVISLHIKANHELRFAVRNPVAPEGTHPLDQPGGVGLTNLHRRLELLYPGRYSLTVSKPGGQHEVVLTLRNE</sequence>
<name>A0AA88K0E8_9BACT</name>
<keyword evidence="2" id="KW-0812">Transmembrane</keyword>
<feature type="compositionally biased region" description="Pro residues" evidence="1">
    <location>
        <begin position="28"/>
        <end position="44"/>
    </location>
</feature>
<feature type="domain" description="Signal transduction histidine kinase internal region" evidence="3">
    <location>
        <begin position="280"/>
        <end position="354"/>
    </location>
</feature>
<feature type="transmembrane region" description="Helical" evidence="2">
    <location>
        <begin position="200"/>
        <end position="223"/>
    </location>
</feature>
<feature type="transmembrane region" description="Helical" evidence="2">
    <location>
        <begin position="169"/>
        <end position="188"/>
    </location>
</feature>